<organism evidence="2 3">
    <name type="scientific">Taenia crassiceps</name>
    <dbReference type="NCBI Taxonomy" id="6207"/>
    <lineage>
        <taxon>Eukaryota</taxon>
        <taxon>Metazoa</taxon>
        <taxon>Spiralia</taxon>
        <taxon>Lophotrochozoa</taxon>
        <taxon>Platyhelminthes</taxon>
        <taxon>Cestoda</taxon>
        <taxon>Eucestoda</taxon>
        <taxon>Cyclophyllidea</taxon>
        <taxon>Taeniidae</taxon>
        <taxon>Taenia</taxon>
    </lineage>
</organism>
<evidence type="ECO:0000313" key="3">
    <source>
        <dbReference type="Proteomes" id="UP001651158"/>
    </source>
</evidence>
<name>A0ABR4Q6A2_9CEST</name>
<evidence type="ECO:0000313" key="2">
    <source>
        <dbReference type="EMBL" id="KAL5105162.1"/>
    </source>
</evidence>
<reference evidence="2 3" key="1">
    <citation type="journal article" date="2022" name="Front. Cell. Infect. Microbiol.">
        <title>The Genomes of Two Strains of Taenia crassiceps the Animal Model for the Study of Human Cysticercosis.</title>
        <authorList>
            <person name="Bobes R.J."/>
            <person name="Estrada K."/>
            <person name="Rios-Valencia D.G."/>
            <person name="Calderon-Gallegos A."/>
            <person name="de la Torre P."/>
            <person name="Carrero J.C."/>
            <person name="Sanchez-Flores A."/>
            <person name="Laclette J.P."/>
        </authorList>
    </citation>
    <scope>NUCLEOTIDE SEQUENCE [LARGE SCALE GENOMIC DNA]</scope>
    <source>
        <strain evidence="2">WFUcys</strain>
    </source>
</reference>
<comment type="caution">
    <text evidence="2">The sequence shown here is derived from an EMBL/GenBank/DDBJ whole genome shotgun (WGS) entry which is preliminary data.</text>
</comment>
<protein>
    <submittedName>
        <fullName evidence="2">Uncharacterized protein</fullName>
    </submittedName>
</protein>
<sequence>MPHSYISKWTWIDRRVYTTLYSDVPTPRTADICKAVEQHFSQMQFDLQFSSIRAPPGTYEGVTCLLFPSILKTSRSVFCPMHPLEVDGYSSLHIVNRRDPTSVYVHPIDFRLPANAYFYPPGSTKFQLVGSELKKSLRSRRARCAAFDCVFYALELSLFTEHASNVVIELQAIVSILSSKQTFGIIVLDDVKKEEASGMDLFMDYAEKLGFVKDSPLMLVPVNWRIWHVQKCGNHIIEQRDIFEWACRDVIWRRMQEWSI</sequence>
<keyword evidence="3" id="KW-1185">Reference proteome</keyword>
<dbReference type="EMBL" id="JAKROA010000009">
    <property type="protein sequence ID" value="KAL5105162.1"/>
    <property type="molecule type" value="Genomic_DNA"/>
</dbReference>
<proteinExistence type="predicted"/>
<dbReference type="Proteomes" id="UP001651158">
    <property type="component" value="Unassembled WGS sequence"/>
</dbReference>
<accession>A0ABR4Q6A2</accession>
<gene>
    <name evidence="1" type="ORF">TcWFU_003578</name>
    <name evidence="2" type="ORF">TcWFU_003851</name>
</gene>
<reference evidence="2" key="2">
    <citation type="submission" date="2024-12" db="EMBL/GenBank/DDBJ databases">
        <authorList>
            <person name="Estrada K."/>
            <person name="Bobes R.J."/>
            <person name="Sanchez-Flores A."/>
            <person name="Laclette J.P."/>
        </authorList>
    </citation>
    <scope>NUCLEOTIDE SEQUENCE</scope>
    <source>
        <strain evidence="2">WFUcys</strain>
        <tissue evidence="2">Peritoneal cavity of infected mice</tissue>
    </source>
</reference>
<evidence type="ECO:0000313" key="1">
    <source>
        <dbReference type="EMBL" id="KAL5105151.1"/>
    </source>
</evidence>
<dbReference type="EMBL" id="JAKROA010000009">
    <property type="protein sequence ID" value="KAL5105151.1"/>
    <property type="molecule type" value="Genomic_DNA"/>
</dbReference>